<organism evidence="2 3">
    <name type="scientific">Thermus brockianus</name>
    <dbReference type="NCBI Taxonomy" id="56956"/>
    <lineage>
        <taxon>Bacteria</taxon>
        <taxon>Thermotogati</taxon>
        <taxon>Deinococcota</taxon>
        <taxon>Deinococci</taxon>
        <taxon>Thermales</taxon>
        <taxon>Thermaceae</taxon>
        <taxon>Thermus</taxon>
    </lineage>
</organism>
<accession>A0A1J0LUS3</accession>
<keyword evidence="1" id="KW-0812">Transmembrane</keyword>
<evidence type="ECO:0008006" key="4">
    <source>
        <dbReference type="Google" id="ProtNLM"/>
    </source>
</evidence>
<dbReference type="AlphaFoldDB" id="A0A1J0LUS3"/>
<evidence type="ECO:0000256" key="1">
    <source>
        <dbReference type="SAM" id="Phobius"/>
    </source>
</evidence>
<feature type="transmembrane region" description="Helical" evidence="1">
    <location>
        <begin position="6"/>
        <end position="26"/>
    </location>
</feature>
<proteinExistence type="predicted"/>
<gene>
    <name evidence="2" type="ORF">A0O31_01260</name>
</gene>
<keyword evidence="1" id="KW-0472">Membrane</keyword>
<dbReference type="KEGG" id="tbc:A0O31_01260"/>
<dbReference type="Proteomes" id="UP000182993">
    <property type="component" value="Chromosome"/>
</dbReference>
<dbReference type="STRING" id="56956.A0O31_01260"/>
<evidence type="ECO:0000313" key="3">
    <source>
        <dbReference type="Proteomes" id="UP000182993"/>
    </source>
</evidence>
<dbReference type="RefSeq" id="WP_071677105.1">
    <property type="nucleotide sequence ID" value="NZ_CP016312.1"/>
</dbReference>
<dbReference type="EMBL" id="CP016312">
    <property type="protein sequence ID" value="APD09395.1"/>
    <property type="molecule type" value="Genomic_DNA"/>
</dbReference>
<name>A0A1J0LUS3_THEBO</name>
<evidence type="ECO:0000313" key="2">
    <source>
        <dbReference type="EMBL" id="APD09395.1"/>
    </source>
</evidence>
<protein>
    <recommendedName>
        <fullName evidence="4">SHOCT domain-containing protein</fullName>
    </recommendedName>
</protein>
<dbReference type="OrthoDB" id="1123500at2"/>
<reference evidence="3" key="1">
    <citation type="submission" date="2016-06" db="EMBL/GenBank/DDBJ databases">
        <title>Whole genome sequencing of Thermus brockianus strain GE-1.</title>
        <authorList>
            <person name="Schaefers C."/>
            <person name="Blank S."/>
            <person name="Wiebusch S."/>
            <person name="Elleuche S."/>
            <person name="Antranikian G."/>
        </authorList>
    </citation>
    <scope>NUCLEOTIDE SEQUENCE [LARGE SCALE GENOMIC DNA]</scope>
    <source>
        <strain evidence="3">GE-1</strain>
    </source>
</reference>
<keyword evidence="1" id="KW-1133">Transmembrane helix</keyword>
<sequence length="69" mass="7563">MGSMGWGMGFGGVFFLAFMVLFYVLLEAAKSKEEPKGEAMEALRLRCAKGELDEKAFKELLEALKGGRA</sequence>